<dbReference type="InterPro" id="IPR007739">
    <property type="entry name" value="RgpF"/>
</dbReference>
<dbReference type="AlphaFoldDB" id="A0A2W7CBK4"/>
<sequence length="646" mass="74219">MRRVAVFSLYNERGIADDYVIFLLTKLRELVERIVVVSNGNLSKHSEVAVEKVCDQLLIRENEGFDVGGYKAGMEAIGFDELSKYDELILLNDTCYGPLFPFSEMFSEMEGRNSDFWGASAHREMTPNPFTGTGYLPWHLQTFLVAIRKDMLKSRAFKRYWENLPEIKTYVDAVLLHESQFTKHFTDLGYSAEAYVDPNDYGSHYPAFIDVDETIINRFPLLKRRLFFNDPIFLEHNAVDLPRALRILKETSDYDLNLIWRNVLRTSELRNLNTNAALMSVLPDKRIKDDAADYGKVAVCAHIYYTDMLDEMLDLTENIPVAYDFIATTDTPEKKAEIDAALAKRPGINKAIVRVVEQNRGRDMSAFFISTRDLLVDDRYDLVCRVHSKKTPQVQASKGNLFKRHMFDNLLNTSGYVHNVLDMFHDNPSIGFAIPPMIHISFPTMGHSWFGNKAKVEETARLLKIDVKFDDTTPVAAYGGMFWFRPRALRKLFEHKWRWEEFDPEPYFDDGDLAHALERLMAYAAQDAGYTTQHIVCAHQAAHDYTMLEFKLQKLASMMPSAEFLNQCYMLSEWKKSGYPLGAQAPMSQAPVPPPSPSPSVKRSLAKLNLATKSSLKFRMPILFTILRPFYRGARGVLKQNYQRNE</sequence>
<comment type="caution">
    <text evidence="1">The sequence shown here is derived from an EMBL/GenBank/DDBJ whole genome shotgun (WGS) entry which is preliminary data.</text>
</comment>
<evidence type="ECO:0008006" key="3">
    <source>
        <dbReference type="Google" id="ProtNLM"/>
    </source>
</evidence>
<dbReference type="OrthoDB" id="7220105at2"/>
<evidence type="ECO:0000313" key="1">
    <source>
        <dbReference type="EMBL" id="PZV40427.1"/>
    </source>
</evidence>
<reference evidence="2" key="1">
    <citation type="submission" date="2017-03" db="EMBL/GenBank/DDBJ databases">
        <authorList>
            <person name="Safronova V.I."/>
            <person name="Sazanova A.L."/>
            <person name="Chirak E.R."/>
        </authorList>
    </citation>
    <scope>NUCLEOTIDE SEQUENCE [LARGE SCALE GENOMIC DNA]</scope>
    <source>
        <strain evidence="2">Ach-343</strain>
    </source>
</reference>
<protein>
    <recommendedName>
        <fullName evidence="3">Lipopolysaccharide biosynthesis protein</fullName>
    </recommendedName>
</protein>
<dbReference type="Pfam" id="PF05045">
    <property type="entry name" value="RgpF"/>
    <property type="match status" value="1"/>
</dbReference>
<dbReference type="Proteomes" id="UP000248616">
    <property type="component" value="Unassembled WGS sequence"/>
</dbReference>
<gene>
    <name evidence="1" type="ORF">B5V02_00630</name>
</gene>
<dbReference type="EMBL" id="MZXV01000004">
    <property type="protein sequence ID" value="PZV40427.1"/>
    <property type="molecule type" value="Genomic_DNA"/>
</dbReference>
<organism evidence="1 2">
    <name type="scientific">Mesorhizobium kowhaii</name>
    <dbReference type="NCBI Taxonomy" id="1300272"/>
    <lineage>
        <taxon>Bacteria</taxon>
        <taxon>Pseudomonadati</taxon>
        <taxon>Pseudomonadota</taxon>
        <taxon>Alphaproteobacteria</taxon>
        <taxon>Hyphomicrobiales</taxon>
        <taxon>Phyllobacteriaceae</taxon>
        <taxon>Mesorhizobium</taxon>
    </lineage>
</organism>
<evidence type="ECO:0000313" key="2">
    <source>
        <dbReference type="Proteomes" id="UP000248616"/>
    </source>
</evidence>
<accession>A0A2W7CBK4</accession>
<proteinExistence type="predicted"/>
<name>A0A2W7CBK4_9HYPH</name>
<keyword evidence="2" id="KW-1185">Reference proteome</keyword>